<gene>
    <name evidence="5" type="ORF">E2636_00460</name>
</gene>
<accession>A0A4P6ZU22</accession>
<feature type="region of interest" description="Disordered" evidence="1">
    <location>
        <begin position="29"/>
        <end position="78"/>
    </location>
</feature>
<dbReference type="EMBL" id="CP038015">
    <property type="protein sequence ID" value="QBP39723.1"/>
    <property type="molecule type" value="Genomic_DNA"/>
</dbReference>
<evidence type="ECO:0000259" key="4">
    <source>
        <dbReference type="Pfam" id="PF14257"/>
    </source>
</evidence>
<dbReference type="KEGG" id="panc:E2636_00460"/>
<feature type="transmembrane region" description="Helical" evidence="2">
    <location>
        <begin position="264"/>
        <end position="296"/>
    </location>
</feature>
<dbReference type="InterPro" id="IPR025645">
    <property type="entry name" value="DUF4349"/>
</dbReference>
<sequence>MMRKIIFVLLISSLFILLAACSAGDSESSYDSTEDKAVAPSSNEAVGDSDESAEEESEVVSEERDEVEQKSPEATTERMIIHKAIMSVNVKELKKAQSNIEKKVTQYEGYIVESSVYKENDDTSSGKMIVRIPEKHFQAFLLDAEGEAADVIERNVTGQDVTEQFVDLQSRVKSKRAVEERLLEFMSNAQKTEDLLKISADLAKVQEEIEVMVGNMKFLENQTSFSTIELTMYENRVVVPAIDSKELNTWEKTKKQLATSTNSILAAGSALIVFFIGNLPVLLILGVIGAILFMFIKRRFRPDQK</sequence>
<evidence type="ECO:0000313" key="6">
    <source>
        <dbReference type="Proteomes" id="UP000294292"/>
    </source>
</evidence>
<feature type="compositionally biased region" description="Basic and acidic residues" evidence="1">
    <location>
        <begin position="67"/>
        <end position="78"/>
    </location>
</feature>
<dbReference type="AlphaFoldDB" id="A0A4P6ZU22"/>
<dbReference type="PROSITE" id="PS51257">
    <property type="entry name" value="PROKAR_LIPOPROTEIN"/>
    <property type="match status" value="1"/>
</dbReference>
<evidence type="ECO:0000256" key="3">
    <source>
        <dbReference type="SAM" id="SignalP"/>
    </source>
</evidence>
<keyword evidence="3" id="KW-0732">Signal</keyword>
<keyword evidence="6" id="KW-1185">Reference proteome</keyword>
<evidence type="ECO:0000256" key="1">
    <source>
        <dbReference type="SAM" id="MobiDB-lite"/>
    </source>
</evidence>
<proteinExistence type="predicted"/>
<evidence type="ECO:0000256" key="2">
    <source>
        <dbReference type="SAM" id="Phobius"/>
    </source>
</evidence>
<protein>
    <submittedName>
        <fullName evidence="5">DUF4349 domain-containing protein</fullName>
    </submittedName>
</protein>
<keyword evidence="2" id="KW-0812">Transmembrane</keyword>
<keyword evidence="2" id="KW-0472">Membrane</keyword>
<dbReference type="Pfam" id="PF14257">
    <property type="entry name" value="DUF4349"/>
    <property type="match status" value="1"/>
</dbReference>
<organism evidence="5 6">
    <name type="scientific">Paenisporosarcina antarctica</name>
    <dbReference type="NCBI Taxonomy" id="417367"/>
    <lineage>
        <taxon>Bacteria</taxon>
        <taxon>Bacillati</taxon>
        <taxon>Bacillota</taxon>
        <taxon>Bacilli</taxon>
        <taxon>Bacillales</taxon>
        <taxon>Caryophanaceae</taxon>
        <taxon>Paenisporosarcina</taxon>
    </lineage>
</organism>
<feature type="domain" description="DUF4349" evidence="4">
    <location>
        <begin position="78"/>
        <end position="291"/>
    </location>
</feature>
<feature type="signal peptide" evidence="3">
    <location>
        <begin position="1"/>
        <end position="19"/>
    </location>
</feature>
<evidence type="ECO:0000313" key="5">
    <source>
        <dbReference type="EMBL" id="QBP39723.1"/>
    </source>
</evidence>
<dbReference type="OrthoDB" id="5381491at2"/>
<keyword evidence="2" id="KW-1133">Transmembrane helix</keyword>
<feature type="compositionally biased region" description="Acidic residues" evidence="1">
    <location>
        <begin position="47"/>
        <end position="66"/>
    </location>
</feature>
<name>A0A4P6ZU22_9BACL</name>
<feature type="chain" id="PRO_5038730894" evidence="3">
    <location>
        <begin position="20"/>
        <end position="305"/>
    </location>
</feature>
<reference evidence="5 6" key="1">
    <citation type="submission" date="2019-03" db="EMBL/GenBank/DDBJ databases">
        <title>Complete genome sequence of Paenisporosarcina antarctica CGMCC 1.6503T.</title>
        <authorList>
            <person name="Rong J.-C."/>
            <person name="Chi N.-Y."/>
            <person name="Zhang Q.-F."/>
        </authorList>
    </citation>
    <scope>NUCLEOTIDE SEQUENCE [LARGE SCALE GENOMIC DNA]</scope>
    <source>
        <strain evidence="5 6">CGMCC 1.6503</strain>
    </source>
</reference>
<dbReference type="RefSeq" id="WP_134208036.1">
    <property type="nucleotide sequence ID" value="NZ_CP038015.1"/>
</dbReference>
<dbReference type="Proteomes" id="UP000294292">
    <property type="component" value="Chromosome"/>
</dbReference>